<sequence length="73" mass="8623">NHMSLCNFANCEVRQLYICRWRTSSRNSPIGELLVGHSPIWRITSGCSPIGENYNWRNHELAIRYYPNHIYVN</sequence>
<comment type="caution">
    <text evidence="1">The sequence shown here is derived from an EMBL/GenBank/DDBJ whole genome shotgun (WGS) entry which is preliminary data.</text>
</comment>
<name>A0A818L2F1_9BILA</name>
<dbReference type="EMBL" id="CAJOBQ010010179">
    <property type="protein sequence ID" value="CAF4703722.1"/>
    <property type="molecule type" value="Genomic_DNA"/>
</dbReference>
<accession>A0A818L2F1</accession>
<reference evidence="1" key="1">
    <citation type="submission" date="2021-02" db="EMBL/GenBank/DDBJ databases">
        <authorList>
            <person name="Nowell W R."/>
        </authorList>
    </citation>
    <scope>NUCLEOTIDE SEQUENCE</scope>
</reference>
<evidence type="ECO:0000313" key="3">
    <source>
        <dbReference type="Proteomes" id="UP000663869"/>
    </source>
</evidence>
<gene>
    <name evidence="1" type="ORF">FME351_LOCUS19903</name>
    <name evidence="2" type="ORF">TSG867_LOCUS33440</name>
</gene>
<dbReference type="Proteomes" id="UP000663862">
    <property type="component" value="Unassembled WGS sequence"/>
</dbReference>
<organism evidence="1 3">
    <name type="scientific">Rotaria socialis</name>
    <dbReference type="NCBI Taxonomy" id="392032"/>
    <lineage>
        <taxon>Eukaryota</taxon>
        <taxon>Metazoa</taxon>
        <taxon>Spiralia</taxon>
        <taxon>Gnathifera</taxon>
        <taxon>Rotifera</taxon>
        <taxon>Eurotatoria</taxon>
        <taxon>Bdelloidea</taxon>
        <taxon>Philodinida</taxon>
        <taxon>Philodinidae</taxon>
        <taxon>Rotaria</taxon>
    </lineage>
</organism>
<evidence type="ECO:0000313" key="1">
    <source>
        <dbReference type="EMBL" id="CAF3559920.1"/>
    </source>
</evidence>
<dbReference type="EMBL" id="CAJNYU010002511">
    <property type="protein sequence ID" value="CAF3559920.1"/>
    <property type="molecule type" value="Genomic_DNA"/>
</dbReference>
<feature type="non-terminal residue" evidence="1">
    <location>
        <position position="1"/>
    </location>
</feature>
<proteinExistence type="predicted"/>
<protein>
    <submittedName>
        <fullName evidence="1">Uncharacterized protein</fullName>
    </submittedName>
</protein>
<evidence type="ECO:0000313" key="2">
    <source>
        <dbReference type="EMBL" id="CAF4703722.1"/>
    </source>
</evidence>
<dbReference type="AlphaFoldDB" id="A0A818L2F1"/>
<dbReference type="Proteomes" id="UP000663869">
    <property type="component" value="Unassembled WGS sequence"/>
</dbReference>